<evidence type="ECO:0000313" key="3">
    <source>
        <dbReference type="Proteomes" id="UP000077755"/>
    </source>
</evidence>
<keyword evidence="3" id="KW-1185">Reference proteome</keyword>
<sequence length="65" mass="7696">MCCERHMKCRRLHYINASGGKHSESLSQYIPIRSHPKEHHLTNINFCVQPETDMWQLDSEEPEES</sequence>
<dbReference type="AlphaFoldDB" id="A0A162AF50"/>
<dbReference type="Proteomes" id="UP000077755">
    <property type="component" value="Chromosome 3"/>
</dbReference>
<dbReference type="Gramene" id="KZM99950">
    <property type="protein sequence ID" value="KZM99950"/>
    <property type="gene ID" value="DCAR_008705"/>
</dbReference>
<gene>
    <name evidence="1" type="ORF">DCAR_008705</name>
    <name evidence="2" type="ORF">DCAR_0309829</name>
</gene>
<dbReference type="EMBL" id="CP093345">
    <property type="protein sequence ID" value="WOG90585.1"/>
    <property type="molecule type" value="Genomic_DNA"/>
</dbReference>
<proteinExistence type="predicted"/>
<name>A0A162AF50_DAUCS</name>
<protein>
    <submittedName>
        <fullName evidence="1">Uncharacterized protein</fullName>
    </submittedName>
</protein>
<accession>A0A162AF50</accession>
<organism evidence="1">
    <name type="scientific">Daucus carota subsp. sativus</name>
    <name type="common">Carrot</name>
    <dbReference type="NCBI Taxonomy" id="79200"/>
    <lineage>
        <taxon>Eukaryota</taxon>
        <taxon>Viridiplantae</taxon>
        <taxon>Streptophyta</taxon>
        <taxon>Embryophyta</taxon>
        <taxon>Tracheophyta</taxon>
        <taxon>Spermatophyta</taxon>
        <taxon>Magnoliopsida</taxon>
        <taxon>eudicotyledons</taxon>
        <taxon>Gunneridae</taxon>
        <taxon>Pentapetalae</taxon>
        <taxon>asterids</taxon>
        <taxon>campanulids</taxon>
        <taxon>Apiales</taxon>
        <taxon>Apiaceae</taxon>
        <taxon>Apioideae</taxon>
        <taxon>Scandiceae</taxon>
        <taxon>Daucinae</taxon>
        <taxon>Daucus</taxon>
        <taxon>Daucus sect. Daucus</taxon>
    </lineage>
</organism>
<evidence type="ECO:0000313" key="2">
    <source>
        <dbReference type="EMBL" id="WOG90585.1"/>
    </source>
</evidence>
<reference evidence="1" key="1">
    <citation type="journal article" date="2016" name="Nat. Genet.">
        <title>A high-quality carrot genome assembly provides new insights into carotenoid accumulation and asterid genome evolution.</title>
        <authorList>
            <person name="Iorizzo M."/>
            <person name="Ellison S."/>
            <person name="Senalik D."/>
            <person name="Zeng P."/>
            <person name="Satapoomin P."/>
            <person name="Huang J."/>
            <person name="Bowman M."/>
            <person name="Iovene M."/>
            <person name="Sanseverino W."/>
            <person name="Cavagnaro P."/>
            <person name="Yildiz M."/>
            <person name="Macko-Podgorni A."/>
            <person name="Moranska E."/>
            <person name="Grzebelus E."/>
            <person name="Grzebelus D."/>
            <person name="Ashrafi H."/>
            <person name="Zheng Z."/>
            <person name="Cheng S."/>
            <person name="Spooner D."/>
            <person name="Van Deynze A."/>
            <person name="Simon P."/>
        </authorList>
    </citation>
    <scope>NUCLEOTIDE SEQUENCE [LARGE SCALE GENOMIC DNA]</scope>
    <source>
        <tissue evidence="1">Leaf</tissue>
    </source>
</reference>
<evidence type="ECO:0000313" key="1">
    <source>
        <dbReference type="EMBL" id="KZM99950.1"/>
    </source>
</evidence>
<dbReference type="EMBL" id="LNRQ01000003">
    <property type="protein sequence ID" value="KZM99950.1"/>
    <property type="molecule type" value="Genomic_DNA"/>
</dbReference>
<reference evidence="2" key="2">
    <citation type="submission" date="2022-03" db="EMBL/GenBank/DDBJ databases">
        <title>Draft title - Genomic analysis of global carrot germplasm unveils the trajectory of domestication and the origin of high carotenoid orange carrot.</title>
        <authorList>
            <person name="Iorizzo M."/>
            <person name="Ellison S."/>
            <person name="Senalik D."/>
            <person name="Macko-Podgorni A."/>
            <person name="Grzebelus D."/>
            <person name="Bostan H."/>
            <person name="Rolling W."/>
            <person name="Curaba J."/>
            <person name="Simon P."/>
        </authorList>
    </citation>
    <scope>NUCLEOTIDE SEQUENCE</scope>
    <source>
        <tissue evidence="2">Leaf</tissue>
    </source>
</reference>